<dbReference type="Pfam" id="PF01734">
    <property type="entry name" value="Patatin"/>
    <property type="match status" value="1"/>
</dbReference>
<protein>
    <recommendedName>
        <fullName evidence="2">PNPLA domain-containing protein</fullName>
    </recommendedName>
</protein>
<dbReference type="AlphaFoldDB" id="A0A6C0I1K7"/>
<sequence length="312" mass="36055">MVIKHLVISGGGPTGLLSYGAAKYLEKNKFWNIDNIESIYGTSIGAVIGIILSLKHTWETIDDYIVKCPWNTVLPLNTTFDDVLNIYTNKGIIPEDFFDIIMKPLLLSKDLSLETTMSELYEYNKKEIHVMSVELNKFRLINISYKTQPNLKVMDAIKMSCAFPVIFSPKIMDSCDNNGENPFTSCYIDGGVMSNYPVNICIQDQKCDTNEILGFRNIWEKYNDTINHDSNLVDFLKMCIKQMIRKIDNEEFITKILNEVTCVSETNDYTSWFDLCSDESKRLYFIQRGMTYGEMFFRFITKINLEKCETKI</sequence>
<accession>A0A6C0I1K7</accession>
<dbReference type="SUPFAM" id="SSF52151">
    <property type="entry name" value="FabD/lysophospholipase-like"/>
    <property type="match status" value="1"/>
</dbReference>
<organism evidence="3">
    <name type="scientific">viral metagenome</name>
    <dbReference type="NCBI Taxonomy" id="1070528"/>
    <lineage>
        <taxon>unclassified sequences</taxon>
        <taxon>metagenomes</taxon>
        <taxon>organismal metagenomes</taxon>
    </lineage>
</organism>
<evidence type="ECO:0000256" key="1">
    <source>
        <dbReference type="ARBA" id="ARBA00023098"/>
    </source>
</evidence>
<name>A0A6C0I1K7_9ZZZZ</name>
<dbReference type="InterPro" id="IPR002641">
    <property type="entry name" value="PNPLA_dom"/>
</dbReference>
<dbReference type="EMBL" id="MN740077">
    <property type="protein sequence ID" value="QHT86888.1"/>
    <property type="molecule type" value="Genomic_DNA"/>
</dbReference>
<dbReference type="PROSITE" id="PS51635">
    <property type="entry name" value="PNPLA"/>
    <property type="match status" value="1"/>
</dbReference>
<keyword evidence="1" id="KW-0443">Lipid metabolism</keyword>
<proteinExistence type="predicted"/>
<dbReference type="InterPro" id="IPR052580">
    <property type="entry name" value="Lipid_Hydrolase"/>
</dbReference>
<dbReference type="PANTHER" id="PTHR46394:SF1">
    <property type="entry name" value="PNPLA DOMAIN-CONTAINING PROTEIN"/>
    <property type="match status" value="1"/>
</dbReference>
<dbReference type="GO" id="GO:0006629">
    <property type="term" value="P:lipid metabolic process"/>
    <property type="evidence" value="ECO:0007669"/>
    <property type="project" value="UniProtKB-KW"/>
</dbReference>
<evidence type="ECO:0000259" key="2">
    <source>
        <dbReference type="PROSITE" id="PS51635"/>
    </source>
</evidence>
<dbReference type="InterPro" id="IPR016035">
    <property type="entry name" value="Acyl_Trfase/lysoPLipase"/>
</dbReference>
<evidence type="ECO:0000313" key="3">
    <source>
        <dbReference type="EMBL" id="QHT86888.1"/>
    </source>
</evidence>
<reference evidence="3" key="1">
    <citation type="journal article" date="2020" name="Nature">
        <title>Giant virus diversity and host interactions through global metagenomics.</title>
        <authorList>
            <person name="Schulz F."/>
            <person name="Roux S."/>
            <person name="Paez-Espino D."/>
            <person name="Jungbluth S."/>
            <person name="Walsh D.A."/>
            <person name="Denef V.J."/>
            <person name="McMahon K.D."/>
            <person name="Konstantinidis K.T."/>
            <person name="Eloe-Fadrosh E.A."/>
            <person name="Kyrpides N.C."/>
            <person name="Woyke T."/>
        </authorList>
    </citation>
    <scope>NUCLEOTIDE SEQUENCE</scope>
    <source>
        <strain evidence="3">GVMAG-M-3300023184-18</strain>
    </source>
</reference>
<dbReference type="Gene3D" id="3.40.1090.10">
    <property type="entry name" value="Cytosolic phospholipase A2 catalytic domain"/>
    <property type="match status" value="2"/>
</dbReference>
<feature type="domain" description="PNPLA" evidence="2">
    <location>
        <begin position="6"/>
        <end position="202"/>
    </location>
</feature>
<dbReference type="PANTHER" id="PTHR46394">
    <property type="entry name" value="ANNEXIN"/>
    <property type="match status" value="1"/>
</dbReference>